<feature type="binding site" evidence="4">
    <location>
        <position position="57"/>
    </location>
    <ligand>
        <name>Zn(2+)</name>
        <dbReference type="ChEBI" id="CHEBI:29105"/>
    </ligand>
</feature>
<dbReference type="Proteomes" id="UP000050326">
    <property type="component" value="Unassembled WGS sequence"/>
</dbReference>
<reference evidence="6 7" key="1">
    <citation type="submission" date="2015-09" db="EMBL/GenBank/DDBJ databases">
        <title>Genome sequence of Oxobacter pfennigii DSM 3222.</title>
        <authorList>
            <person name="Poehlein A."/>
            <person name="Bengelsdorf F.R."/>
            <person name="Schiel-Bengelsdorf B."/>
            <person name="Duerre P."/>
            <person name="Daniel R."/>
        </authorList>
    </citation>
    <scope>NUCLEOTIDE SEQUENCE [LARGE SCALE GENOMIC DNA]</scope>
    <source>
        <strain evidence="6 7">DSM 3222</strain>
    </source>
</reference>
<feature type="binding site" evidence="4">
    <location>
        <position position="76"/>
    </location>
    <ligand>
        <name>Zn(2+)</name>
        <dbReference type="ChEBI" id="CHEBI:29105"/>
    </ligand>
</feature>
<comment type="caution">
    <text evidence="6">The sequence shown here is derived from an EMBL/GenBank/DDBJ whole genome shotgun (WGS) entry which is preliminary data.</text>
</comment>
<comment type="subunit">
    <text evidence="4">Acetyl-CoA carboxylase is a heterohexamer composed of biotin carboxyl carrier protein (AccB), biotin carboxylase (AccC) and two subunits each of ACCase subunit alpha (AccA) and ACCase subunit beta (AccD).</text>
</comment>
<keyword evidence="2 4" id="KW-0808">Transferase</keyword>
<keyword evidence="7" id="KW-1185">Reference proteome</keyword>
<comment type="subcellular location">
    <subcellularLocation>
        <location evidence="4">Cytoplasm</location>
    </subcellularLocation>
</comment>
<dbReference type="InterPro" id="IPR011762">
    <property type="entry name" value="COA_CT_N"/>
</dbReference>
<dbReference type="PANTHER" id="PTHR42995:SF5">
    <property type="entry name" value="ACETYL-COENZYME A CARBOXYLASE CARBOXYL TRANSFERASE SUBUNIT BETA, CHLOROPLASTIC"/>
    <property type="match status" value="1"/>
</dbReference>
<feature type="zinc finger region" description="C4-type" evidence="4">
    <location>
        <begin position="57"/>
        <end position="79"/>
    </location>
</feature>
<protein>
    <recommendedName>
        <fullName evidence="4">Acetyl-coenzyme A carboxylase carboxyl transferase subunit beta</fullName>
        <shortName evidence="4">ACCase subunit beta</shortName>
        <shortName evidence="4">Acetyl-CoA carboxylase carboxyltransferase subunit beta</shortName>
        <ecNumber evidence="4">2.1.3.15</ecNumber>
    </recommendedName>
</protein>
<dbReference type="InterPro" id="IPR029045">
    <property type="entry name" value="ClpP/crotonase-like_dom_sf"/>
</dbReference>
<dbReference type="InterPro" id="IPR000438">
    <property type="entry name" value="Acetyl_CoA_COase_Trfase_b_su"/>
</dbReference>
<feature type="binding site" evidence="4">
    <location>
        <position position="60"/>
    </location>
    <ligand>
        <name>Zn(2+)</name>
        <dbReference type="ChEBI" id="CHEBI:29105"/>
    </ligand>
</feature>
<dbReference type="GO" id="GO:0008270">
    <property type="term" value="F:zinc ion binding"/>
    <property type="evidence" value="ECO:0007669"/>
    <property type="project" value="UniProtKB-UniRule"/>
</dbReference>
<dbReference type="Gene3D" id="3.90.226.10">
    <property type="entry name" value="2-enoyl-CoA Hydratase, Chain A, domain 1"/>
    <property type="match status" value="1"/>
</dbReference>
<keyword evidence="4" id="KW-0963">Cytoplasm</keyword>
<feature type="binding site" evidence="4">
    <location>
        <position position="79"/>
    </location>
    <ligand>
        <name>Zn(2+)</name>
        <dbReference type="ChEBI" id="CHEBI:29105"/>
    </ligand>
</feature>
<organism evidence="6 7">
    <name type="scientific">Oxobacter pfennigii</name>
    <dbReference type="NCBI Taxonomy" id="36849"/>
    <lineage>
        <taxon>Bacteria</taxon>
        <taxon>Bacillati</taxon>
        <taxon>Bacillota</taxon>
        <taxon>Clostridia</taxon>
        <taxon>Eubacteriales</taxon>
        <taxon>Clostridiaceae</taxon>
        <taxon>Oxobacter</taxon>
    </lineage>
</organism>
<keyword evidence="6" id="KW-0436">Ligase</keyword>
<feature type="domain" description="CoA carboxyltransferase N-terminal" evidence="5">
    <location>
        <begin position="53"/>
        <end position="305"/>
    </location>
</feature>
<keyword evidence="4" id="KW-0862">Zinc</keyword>
<evidence type="ECO:0000256" key="1">
    <source>
        <dbReference type="ARBA" id="ARBA00022516"/>
    </source>
</evidence>
<name>A0A0P8W518_9CLOT</name>
<dbReference type="GO" id="GO:0005524">
    <property type="term" value="F:ATP binding"/>
    <property type="evidence" value="ECO:0007669"/>
    <property type="project" value="UniProtKB-KW"/>
</dbReference>
<comment type="cofactor">
    <cofactor evidence="4">
        <name>Zn(2+)</name>
        <dbReference type="ChEBI" id="CHEBI:29105"/>
    </cofactor>
    <text evidence="4">Binds 1 zinc ion per subunit.</text>
</comment>
<dbReference type="RefSeq" id="WP_054876806.1">
    <property type="nucleotide sequence ID" value="NZ_LKET01000062.1"/>
</dbReference>
<dbReference type="Pfam" id="PF01039">
    <property type="entry name" value="Carboxyl_trans"/>
    <property type="match status" value="1"/>
</dbReference>
<keyword evidence="4" id="KW-0275">Fatty acid biosynthesis</keyword>
<dbReference type="EMBL" id="LKET01000062">
    <property type="protein sequence ID" value="KPU42669.1"/>
    <property type="molecule type" value="Genomic_DNA"/>
</dbReference>
<dbReference type="InterPro" id="IPR034733">
    <property type="entry name" value="AcCoA_carboxyl_beta"/>
</dbReference>
<keyword evidence="3 4" id="KW-0443">Lipid metabolism</keyword>
<comment type="similarity">
    <text evidence="4">Belongs to the AccD/PCCB family.</text>
</comment>
<dbReference type="EC" id="2.1.3.15" evidence="4"/>
<dbReference type="PANTHER" id="PTHR42995">
    <property type="entry name" value="ACETYL-COENZYME A CARBOXYLASE CARBOXYL TRANSFERASE SUBUNIT BETA, CHLOROPLASTIC"/>
    <property type="match status" value="1"/>
</dbReference>
<dbReference type="PATRIC" id="fig|36849.3.peg.4064"/>
<accession>A0A0P8W518</accession>
<keyword evidence="4" id="KW-0479">Metal-binding</keyword>
<dbReference type="GO" id="GO:2001295">
    <property type="term" value="P:malonyl-CoA biosynthetic process"/>
    <property type="evidence" value="ECO:0007669"/>
    <property type="project" value="UniProtKB-UniRule"/>
</dbReference>
<keyword evidence="4" id="KW-0547">Nucleotide-binding</keyword>
<dbReference type="STRING" id="36849.OXPF_38460"/>
<evidence type="ECO:0000256" key="4">
    <source>
        <dbReference type="HAMAP-Rule" id="MF_01395"/>
    </source>
</evidence>
<keyword evidence="4" id="KW-0863">Zinc-finger</keyword>
<keyword evidence="4" id="KW-0067">ATP-binding</keyword>
<dbReference type="HAMAP" id="MF_01395">
    <property type="entry name" value="AcetylCoA_CT_beta"/>
    <property type="match status" value="1"/>
</dbReference>
<dbReference type="GO" id="GO:0009317">
    <property type="term" value="C:acetyl-CoA carboxylase complex"/>
    <property type="evidence" value="ECO:0007669"/>
    <property type="project" value="InterPro"/>
</dbReference>
<dbReference type="SUPFAM" id="SSF52096">
    <property type="entry name" value="ClpP/crotonase"/>
    <property type="match status" value="1"/>
</dbReference>
<comment type="function">
    <text evidence="4">Component of the acetyl coenzyme A carboxylase (ACC) complex. Biotin carboxylase (BC) catalyzes the carboxylation of biotin on its carrier protein (BCCP) and then the CO(2) group is transferred by the transcarboxylase to acetyl-CoA to form malonyl-CoA.</text>
</comment>
<comment type="catalytic activity">
    <reaction evidence="4">
        <text>N(6)-carboxybiotinyl-L-lysyl-[protein] + acetyl-CoA = N(6)-biotinyl-L-lysyl-[protein] + malonyl-CoA</text>
        <dbReference type="Rhea" id="RHEA:54728"/>
        <dbReference type="Rhea" id="RHEA-COMP:10505"/>
        <dbReference type="Rhea" id="RHEA-COMP:10506"/>
        <dbReference type="ChEBI" id="CHEBI:57288"/>
        <dbReference type="ChEBI" id="CHEBI:57384"/>
        <dbReference type="ChEBI" id="CHEBI:83144"/>
        <dbReference type="ChEBI" id="CHEBI:83145"/>
        <dbReference type="EC" id="2.1.3.15"/>
    </reaction>
</comment>
<gene>
    <name evidence="4 6" type="primary">accD</name>
    <name evidence="6" type="ORF">OXPF_38460</name>
</gene>
<keyword evidence="1 4" id="KW-0444">Lipid biosynthesis</keyword>
<keyword evidence="4" id="KW-0276">Fatty acid metabolism</keyword>
<dbReference type="OrthoDB" id="9772975at2"/>
<dbReference type="GO" id="GO:0016743">
    <property type="term" value="F:carboxyl- or carbamoyltransferase activity"/>
    <property type="evidence" value="ECO:0007669"/>
    <property type="project" value="UniProtKB-UniRule"/>
</dbReference>
<evidence type="ECO:0000313" key="7">
    <source>
        <dbReference type="Proteomes" id="UP000050326"/>
    </source>
</evidence>
<proteinExistence type="inferred from homology"/>
<dbReference type="PROSITE" id="PS50980">
    <property type="entry name" value="COA_CT_NTER"/>
    <property type="match status" value="1"/>
</dbReference>
<evidence type="ECO:0000256" key="3">
    <source>
        <dbReference type="ARBA" id="ARBA00023098"/>
    </source>
</evidence>
<dbReference type="UniPathway" id="UPA00655">
    <property type="reaction ID" value="UER00711"/>
</dbReference>
<dbReference type="AlphaFoldDB" id="A0A0P8W518"/>
<evidence type="ECO:0000256" key="2">
    <source>
        <dbReference type="ARBA" id="ARBA00022679"/>
    </source>
</evidence>
<dbReference type="GO" id="GO:0006633">
    <property type="term" value="P:fatty acid biosynthetic process"/>
    <property type="evidence" value="ECO:0007669"/>
    <property type="project" value="UniProtKB-KW"/>
</dbReference>
<dbReference type="GO" id="GO:0003989">
    <property type="term" value="F:acetyl-CoA carboxylase activity"/>
    <property type="evidence" value="ECO:0007669"/>
    <property type="project" value="InterPro"/>
</dbReference>
<comment type="pathway">
    <text evidence="4">Lipid metabolism; malonyl-CoA biosynthesis; malonyl-CoA from acetyl-CoA: step 1/1.</text>
</comment>
<dbReference type="NCBIfam" id="TIGR00515">
    <property type="entry name" value="accD"/>
    <property type="match status" value="1"/>
</dbReference>
<sequence length="305" mass="33386">MLKDLFRKRQYATISLTKDEVYGVTANSNNKSAEANKAIPHSEKKTQIIVDENSIQCKNCESIVSKETMKNSASVCPVCGHHGRIGAKVRLELIADCDSFEELYKNIETLNPLEYAEYEEKIKKSREQSGLNEAVLTGKCTIDGMKALIGIMDSNFIMGSMGSVVGEKLTRLIEKAMDDKLPVIVFCASGGARMQEGILSLMQMAKVSAALKKLSDGGLLFIPVLTDPTTGGVTASFAMLGDIIIAEPGALIGFAGKRVIEQTIRQKLPEGFQTSEFLQEHGFIDLIVSRHDLKDTLSKLLKLHN</sequence>
<evidence type="ECO:0000259" key="5">
    <source>
        <dbReference type="PROSITE" id="PS50980"/>
    </source>
</evidence>
<dbReference type="PRINTS" id="PR01070">
    <property type="entry name" value="ACCCTRFRASEB"/>
</dbReference>
<evidence type="ECO:0000313" key="6">
    <source>
        <dbReference type="EMBL" id="KPU42669.1"/>
    </source>
</evidence>